<keyword evidence="6 7" id="KW-0472">Membrane</keyword>
<comment type="similarity">
    <text evidence="2">Belongs to the peptidase S54 family.</text>
</comment>
<dbReference type="GO" id="GO:0004252">
    <property type="term" value="F:serine-type endopeptidase activity"/>
    <property type="evidence" value="ECO:0007669"/>
    <property type="project" value="InterPro"/>
</dbReference>
<organism evidence="9 10">
    <name type="scientific">Variimorphobacter saccharofermentans</name>
    <dbReference type="NCBI Taxonomy" id="2755051"/>
    <lineage>
        <taxon>Bacteria</taxon>
        <taxon>Bacillati</taxon>
        <taxon>Bacillota</taxon>
        <taxon>Clostridia</taxon>
        <taxon>Lachnospirales</taxon>
        <taxon>Lachnospiraceae</taxon>
        <taxon>Variimorphobacter</taxon>
    </lineage>
</organism>
<dbReference type="AlphaFoldDB" id="A0A839K4Z1"/>
<dbReference type="Pfam" id="PF01694">
    <property type="entry name" value="Rhomboid"/>
    <property type="match status" value="1"/>
</dbReference>
<evidence type="ECO:0000259" key="8">
    <source>
        <dbReference type="Pfam" id="PF01694"/>
    </source>
</evidence>
<gene>
    <name evidence="9" type="ORF">H0486_17610</name>
</gene>
<keyword evidence="3 7" id="KW-0812">Transmembrane</keyword>
<evidence type="ECO:0000256" key="6">
    <source>
        <dbReference type="ARBA" id="ARBA00023136"/>
    </source>
</evidence>
<dbReference type="InterPro" id="IPR035952">
    <property type="entry name" value="Rhomboid-like_sf"/>
</dbReference>
<evidence type="ECO:0000256" key="2">
    <source>
        <dbReference type="ARBA" id="ARBA00009045"/>
    </source>
</evidence>
<dbReference type="GO" id="GO:0006508">
    <property type="term" value="P:proteolysis"/>
    <property type="evidence" value="ECO:0007669"/>
    <property type="project" value="UniProtKB-KW"/>
</dbReference>
<proteinExistence type="inferred from homology"/>
<evidence type="ECO:0000256" key="5">
    <source>
        <dbReference type="ARBA" id="ARBA00022989"/>
    </source>
</evidence>
<protein>
    <submittedName>
        <fullName evidence="9">Rhomboid family intramembrane serine protease</fullName>
    </submittedName>
</protein>
<evidence type="ECO:0000313" key="10">
    <source>
        <dbReference type="Proteomes" id="UP000574276"/>
    </source>
</evidence>
<keyword evidence="10" id="KW-1185">Reference proteome</keyword>
<accession>A0A839K4Z1</accession>
<dbReference type="PANTHER" id="PTHR43731:SF14">
    <property type="entry name" value="PRESENILIN-ASSOCIATED RHOMBOID-LIKE PROTEIN, MITOCHONDRIAL"/>
    <property type="match status" value="1"/>
</dbReference>
<feature type="transmembrane region" description="Helical" evidence="7">
    <location>
        <begin position="281"/>
        <end position="303"/>
    </location>
</feature>
<evidence type="ECO:0000256" key="1">
    <source>
        <dbReference type="ARBA" id="ARBA00004141"/>
    </source>
</evidence>
<dbReference type="EMBL" id="JACEGA010000001">
    <property type="protein sequence ID" value="MBB2184686.1"/>
    <property type="molecule type" value="Genomic_DNA"/>
</dbReference>
<feature type="transmembrane region" description="Helical" evidence="7">
    <location>
        <begin position="158"/>
        <end position="180"/>
    </location>
</feature>
<comment type="caution">
    <text evidence="9">The sequence shown here is derived from an EMBL/GenBank/DDBJ whole genome shotgun (WGS) entry which is preliminary data.</text>
</comment>
<dbReference type="SUPFAM" id="SSF144091">
    <property type="entry name" value="Rhomboid-like"/>
    <property type="match status" value="1"/>
</dbReference>
<dbReference type="RefSeq" id="WP_228354249.1">
    <property type="nucleotide sequence ID" value="NZ_JACEGA010000001.1"/>
</dbReference>
<dbReference type="InterPro" id="IPR022764">
    <property type="entry name" value="Peptidase_S54_rhomboid_dom"/>
</dbReference>
<keyword evidence="4" id="KW-0378">Hydrolase</keyword>
<feature type="domain" description="Peptidase S54 rhomboid" evidence="8">
    <location>
        <begin position="207"/>
        <end position="353"/>
    </location>
</feature>
<comment type="subcellular location">
    <subcellularLocation>
        <location evidence="1">Membrane</location>
        <topology evidence="1">Multi-pass membrane protein</topology>
    </subcellularLocation>
</comment>
<feature type="transmembrane region" description="Helical" evidence="7">
    <location>
        <begin position="209"/>
        <end position="236"/>
    </location>
</feature>
<dbReference type="Gene3D" id="1.20.1540.10">
    <property type="entry name" value="Rhomboid-like"/>
    <property type="match status" value="1"/>
</dbReference>
<reference evidence="9 10" key="1">
    <citation type="submission" date="2020-07" db="EMBL/GenBank/DDBJ databases">
        <title>Characterization and genome sequencing of isolate MD1, a novel member within the family Lachnospiraceae.</title>
        <authorList>
            <person name="Rettenmaier R."/>
            <person name="Di Bello L."/>
            <person name="Zinser C."/>
            <person name="Scheitz K."/>
            <person name="Liebl W."/>
            <person name="Zverlov V."/>
        </authorList>
    </citation>
    <scope>NUCLEOTIDE SEQUENCE [LARGE SCALE GENOMIC DNA]</scope>
    <source>
        <strain evidence="9 10">MD1</strain>
    </source>
</reference>
<evidence type="ECO:0000256" key="4">
    <source>
        <dbReference type="ARBA" id="ARBA00022801"/>
    </source>
</evidence>
<evidence type="ECO:0000313" key="9">
    <source>
        <dbReference type="EMBL" id="MBB2184686.1"/>
    </source>
</evidence>
<evidence type="ECO:0000256" key="3">
    <source>
        <dbReference type="ARBA" id="ARBA00022692"/>
    </source>
</evidence>
<feature type="transmembrane region" description="Helical" evidence="7">
    <location>
        <begin position="248"/>
        <end position="269"/>
    </location>
</feature>
<name>A0A839K4Z1_9FIRM</name>
<dbReference type="GO" id="GO:0016020">
    <property type="term" value="C:membrane"/>
    <property type="evidence" value="ECO:0007669"/>
    <property type="project" value="UniProtKB-SubCell"/>
</dbReference>
<feature type="transmembrane region" description="Helical" evidence="7">
    <location>
        <begin position="315"/>
        <end position="333"/>
    </location>
</feature>
<feature type="transmembrane region" description="Helical" evidence="7">
    <location>
        <begin position="339"/>
        <end position="356"/>
    </location>
</feature>
<evidence type="ECO:0000256" key="7">
    <source>
        <dbReference type="SAM" id="Phobius"/>
    </source>
</evidence>
<sequence length="367" mass="42073">MFEDRLSNSLVNMGYRKISSNTQGIYLFYLEEEGSLNVVSVIHAERGNEFTKEQYHYILQQVKNNFKATYPVALHLVSLIITGNPDIAKHLILDESEDNHWIIDTREGRVILYETQSSEFAQLRSLLEHLLAEQNGEMLPGGTRPDLWTSIKNNTSRILATFTPVNTSLIIINILIYLIFHYVHVFGGEEHMFFNGALSWYYVKEKHEYYRLITSMFLHSDWDHLFSNMIILLFVGDNLERITGRIRYLLVYFGSGIIAGITSISYNMWNENGIFEFGKSVYSIGASGAIFGVVGAMLFQVIVHRGRFKEISTSRIIIFIILSIYGGIFNSRIDQAAHIGGFVGGLLLMIILYLYMEQSRKSRTSRT</sequence>
<keyword evidence="5 7" id="KW-1133">Transmembrane helix</keyword>
<dbReference type="PANTHER" id="PTHR43731">
    <property type="entry name" value="RHOMBOID PROTEASE"/>
    <property type="match status" value="1"/>
</dbReference>
<dbReference type="InterPro" id="IPR050925">
    <property type="entry name" value="Rhomboid_protease_S54"/>
</dbReference>
<keyword evidence="9" id="KW-0645">Protease</keyword>
<dbReference type="Proteomes" id="UP000574276">
    <property type="component" value="Unassembled WGS sequence"/>
</dbReference>